<name>A0AAX4KAL1_9TREE</name>
<keyword evidence="5 11" id="KW-0812">Transmembrane</keyword>
<evidence type="ECO:0000256" key="9">
    <source>
        <dbReference type="RuleBase" id="RU003346"/>
    </source>
</evidence>
<comment type="subcellular location">
    <subcellularLocation>
        <location evidence="1">Cell membrane</location>
        <topology evidence="1">Multi-pass membrane protein</topology>
    </subcellularLocation>
</comment>
<dbReference type="Gene3D" id="1.20.1250.20">
    <property type="entry name" value="MFS general substrate transporter like domains"/>
    <property type="match status" value="1"/>
</dbReference>
<keyword evidence="6 11" id="KW-1133">Transmembrane helix</keyword>
<dbReference type="PROSITE" id="PS50850">
    <property type="entry name" value="MFS"/>
    <property type="match status" value="1"/>
</dbReference>
<accession>A0AAX4KAL1</accession>
<feature type="transmembrane region" description="Helical" evidence="11">
    <location>
        <begin position="148"/>
        <end position="166"/>
    </location>
</feature>
<dbReference type="Proteomes" id="UP001358614">
    <property type="component" value="Chromosome 1"/>
</dbReference>
<evidence type="ECO:0000256" key="2">
    <source>
        <dbReference type="ARBA" id="ARBA00010992"/>
    </source>
</evidence>
<organism evidence="13 14">
    <name type="scientific">Kwoniella europaea PYCC6329</name>
    <dbReference type="NCBI Taxonomy" id="1423913"/>
    <lineage>
        <taxon>Eukaryota</taxon>
        <taxon>Fungi</taxon>
        <taxon>Dikarya</taxon>
        <taxon>Basidiomycota</taxon>
        <taxon>Agaricomycotina</taxon>
        <taxon>Tremellomycetes</taxon>
        <taxon>Tremellales</taxon>
        <taxon>Cryptococcaceae</taxon>
        <taxon>Kwoniella</taxon>
    </lineage>
</organism>
<dbReference type="GO" id="GO:0005365">
    <property type="term" value="F:myo-inositol transmembrane transporter activity"/>
    <property type="evidence" value="ECO:0007669"/>
    <property type="project" value="UniProtKB-ARBA"/>
</dbReference>
<dbReference type="GO" id="GO:0005886">
    <property type="term" value="C:plasma membrane"/>
    <property type="evidence" value="ECO:0007669"/>
    <property type="project" value="UniProtKB-SubCell"/>
</dbReference>
<evidence type="ECO:0000256" key="8">
    <source>
        <dbReference type="ARBA" id="ARBA00049119"/>
    </source>
</evidence>
<feature type="transmembrane region" description="Helical" evidence="11">
    <location>
        <begin position="207"/>
        <end position="229"/>
    </location>
</feature>
<feature type="transmembrane region" description="Helical" evidence="11">
    <location>
        <begin position="363"/>
        <end position="382"/>
    </location>
</feature>
<keyword evidence="4" id="KW-1003">Cell membrane</keyword>
<feature type="region of interest" description="Disordered" evidence="10">
    <location>
        <begin position="1"/>
        <end position="58"/>
    </location>
</feature>
<evidence type="ECO:0000256" key="1">
    <source>
        <dbReference type="ARBA" id="ARBA00004651"/>
    </source>
</evidence>
<dbReference type="Pfam" id="PF00083">
    <property type="entry name" value="Sugar_tr"/>
    <property type="match status" value="1"/>
</dbReference>
<reference evidence="13 14" key="1">
    <citation type="submission" date="2024-01" db="EMBL/GenBank/DDBJ databases">
        <title>Comparative genomics of Cryptococcus and Kwoniella reveals pathogenesis evolution and contrasting modes of karyotype evolution via chromosome fusion or intercentromeric recombination.</title>
        <authorList>
            <person name="Coelho M.A."/>
            <person name="David-Palma M."/>
            <person name="Shea T."/>
            <person name="Bowers K."/>
            <person name="McGinley-Smith S."/>
            <person name="Mohammad A.W."/>
            <person name="Gnirke A."/>
            <person name="Yurkov A.M."/>
            <person name="Nowrousian M."/>
            <person name="Sun S."/>
            <person name="Cuomo C.A."/>
            <person name="Heitman J."/>
        </authorList>
    </citation>
    <scope>NUCLEOTIDE SEQUENCE [LARGE SCALE GENOMIC DNA]</scope>
    <source>
        <strain evidence="13 14">PYCC6329</strain>
    </source>
</reference>
<sequence>MTRMTSSTSPPTSSIHYPNTSPISSSTQPLLSDQPDLELEDETKSAVEHRRRESVSMENQLDEGMIQVKGENRITKFVWILVFIAALSGLLFGYDTAAISGVLVIIKDDLGGSLTDWQKEAITSSTTFGALLGGLLAGGLSDYTGRRLVIVLANVVFILGSLIQAACHSVPLMITGRFIVGLGVGLASCIVPLYIGELAPTKTRGRLVTMNAVVVTLGQVVAYAIGASFQNINNGWRWVVGLGALPAMIQLASIGFLPESPRILLLRSNVHSAHQILSKIYPLATTHQIDQKVEIMRRAVQQSKEINDRTTFRQRLGSLLRIGGNRRALIIGCGLQISQQFCGFNTLMYYSATLFAVLGFKNATAVGMIVAFVNFLFTLVALRIIDPIGRRVTMLLTLPVMTVALILVAFFLHILTSETGGVLVEGTDYPLSTSLLVLLSMLVYVAGYATGLGNIPWQQGELFRLEVRGIGTSISTATCWTGNLIIAGTFLSLMNAITPSGAFGLYAFFCTLSWLFCYFLYPETSGLSLEEVSFVFEDDFGVLKSQQIRREKLEKAKMAEVDRLIGDEVGV</sequence>
<dbReference type="GO" id="GO:1904679">
    <property type="term" value="P:myo-inositol import across plasma membrane"/>
    <property type="evidence" value="ECO:0007669"/>
    <property type="project" value="UniProtKB-ARBA"/>
</dbReference>
<feature type="compositionally biased region" description="Low complexity" evidence="10">
    <location>
        <begin position="1"/>
        <end position="14"/>
    </location>
</feature>
<keyword evidence="7 11" id="KW-0472">Membrane</keyword>
<gene>
    <name evidence="13" type="ORF">V865_000695</name>
</gene>
<dbReference type="SUPFAM" id="SSF103473">
    <property type="entry name" value="MFS general substrate transporter"/>
    <property type="match status" value="1"/>
</dbReference>
<feature type="transmembrane region" description="Helical" evidence="11">
    <location>
        <begin position="503"/>
        <end position="521"/>
    </location>
</feature>
<feature type="compositionally biased region" description="Polar residues" evidence="10">
    <location>
        <begin position="15"/>
        <end position="31"/>
    </location>
</feature>
<dbReference type="GeneID" id="91099499"/>
<evidence type="ECO:0000256" key="5">
    <source>
        <dbReference type="ARBA" id="ARBA00022692"/>
    </source>
</evidence>
<dbReference type="PROSITE" id="PS00217">
    <property type="entry name" value="SUGAR_TRANSPORT_2"/>
    <property type="match status" value="1"/>
</dbReference>
<feature type="transmembrane region" description="Helical" evidence="11">
    <location>
        <begin position="172"/>
        <end position="195"/>
    </location>
</feature>
<dbReference type="InterPro" id="IPR003663">
    <property type="entry name" value="Sugar/inositol_transpt"/>
</dbReference>
<dbReference type="PANTHER" id="PTHR48020:SF12">
    <property type="entry name" value="PROTON MYO-INOSITOL COTRANSPORTER"/>
    <property type="match status" value="1"/>
</dbReference>
<dbReference type="NCBIfam" id="TIGR00879">
    <property type="entry name" value="SP"/>
    <property type="match status" value="1"/>
</dbReference>
<dbReference type="InterPro" id="IPR005829">
    <property type="entry name" value="Sugar_transporter_CS"/>
</dbReference>
<dbReference type="InterPro" id="IPR036259">
    <property type="entry name" value="MFS_trans_sf"/>
</dbReference>
<evidence type="ECO:0000313" key="14">
    <source>
        <dbReference type="Proteomes" id="UP001358614"/>
    </source>
</evidence>
<dbReference type="KEGG" id="ker:91099499"/>
<comment type="similarity">
    <text evidence="2 9">Belongs to the major facilitator superfamily. Sugar transporter (TC 2.A.1.1) family.</text>
</comment>
<evidence type="ECO:0000256" key="6">
    <source>
        <dbReference type="ARBA" id="ARBA00022989"/>
    </source>
</evidence>
<dbReference type="InterPro" id="IPR020846">
    <property type="entry name" value="MFS_dom"/>
</dbReference>
<dbReference type="InterPro" id="IPR050814">
    <property type="entry name" value="Myo-inositol_Transporter"/>
</dbReference>
<comment type="catalytic activity">
    <reaction evidence="8">
        <text>myo-inositol(out) + H(+)(out) = myo-inositol(in) + H(+)(in)</text>
        <dbReference type="Rhea" id="RHEA:60364"/>
        <dbReference type="ChEBI" id="CHEBI:15378"/>
        <dbReference type="ChEBI" id="CHEBI:17268"/>
    </reaction>
</comment>
<keyword evidence="14" id="KW-1185">Reference proteome</keyword>
<evidence type="ECO:0000259" key="12">
    <source>
        <dbReference type="PROSITE" id="PS50850"/>
    </source>
</evidence>
<dbReference type="PANTHER" id="PTHR48020">
    <property type="entry name" value="PROTON MYO-INOSITOL COTRANSPORTER"/>
    <property type="match status" value="1"/>
</dbReference>
<protein>
    <recommendedName>
        <fullName evidence="12">Major facilitator superfamily (MFS) profile domain-containing protein</fullName>
    </recommendedName>
</protein>
<feature type="domain" description="Major facilitator superfamily (MFS) profile" evidence="12">
    <location>
        <begin position="81"/>
        <end position="525"/>
    </location>
</feature>
<evidence type="ECO:0000256" key="10">
    <source>
        <dbReference type="SAM" id="MobiDB-lite"/>
    </source>
</evidence>
<proteinExistence type="inferred from homology"/>
<feature type="transmembrane region" description="Helical" evidence="11">
    <location>
        <begin position="77"/>
        <end position="106"/>
    </location>
</feature>
<dbReference type="PRINTS" id="PR00171">
    <property type="entry name" value="SUGRTRNSPORT"/>
</dbReference>
<evidence type="ECO:0000256" key="11">
    <source>
        <dbReference type="SAM" id="Phobius"/>
    </source>
</evidence>
<feature type="transmembrane region" description="Helical" evidence="11">
    <location>
        <begin position="121"/>
        <end position="141"/>
    </location>
</feature>
<keyword evidence="3 9" id="KW-0813">Transport</keyword>
<feature type="transmembrane region" description="Helical" evidence="11">
    <location>
        <begin position="477"/>
        <end position="497"/>
    </location>
</feature>
<feature type="compositionally biased region" description="Basic and acidic residues" evidence="10">
    <location>
        <begin position="42"/>
        <end position="55"/>
    </location>
</feature>
<evidence type="ECO:0000256" key="4">
    <source>
        <dbReference type="ARBA" id="ARBA00022475"/>
    </source>
</evidence>
<feature type="transmembrane region" description="Helical" evidence="11">
    <location>
        <begin position="394"/>
        <end position="415"/>
    </location>
</feature>
<evidence type="ECO:0000256" key="7">
    <source>
        <dbReference type="ARBA" id="ARBA00023136"/>
    </source>
</evidence>
<evidence type="ECO:0000256" key="3">
    <source>
        <dbReference type="ARBA" id="ARBA00022448"/>
    </source>
</evidence>
<dbReference type="FunFam" id="1.20.1250.20:FF:000073">
    <property type="entry name" value="MFS myo-inositol transporter, putative"/>
    <property type="match status" value="1"/>
</dbReference>
<dbReference type="EMBL" id="CP144089">
    <property type="protein sequence ID" value="WWD02655.1"/>
    <property type="molecule type" value="Genomic_DNA"/>
</dbReference>
<dbReference type="InterPro" id="IPR005828">
    <property type="entry name" value="MFS_sugar_transport-like"/>
</dbReference>
<dbReference type="AlphaFoldDB" id="A0AAX4KAL1"/>
<feature type="transmembrane region" description="Helical" evidence="11">
    <location>
        <begin position="235"/>
        <end position="257"/>
    </location>
</feature>
<dbReference type="PROSITE" id="PS00216">
    <property type="entry name" value="SUGAR_TRANSPORT_1"/>
    <property type="match status" value="1"/>
</dbReference>
<feature type="transmembrane region" description="Helical" evidence="11">
    <location>
        <begin position="435"/>
        <end position="457"/>
    </location>
</feature>
<evidence type="ECO:0000313" key="13">
    <source>
        <dbReference type="EMBL" id="WWD02655.1"/>
    </source>
</evidence>
<dbReference type="RefSeq" id="XP_066080622.1">
    <property type="nucleotide sequence ID" value="XM_066224525.1"/>
</dbReference>